<dbReference type="InterPro" id="IPR003593">
    <property type="entry name" value="AAA+_ATPase"/>
</dbReference>
<keyword evidence="11" id="KW-1185">Reference proteome</keyword>
<feature type="domain" description="ABC transporter" evidence="8">
    <location>
        <begin position="339"/>
        <end position="572"/>
    </location>
</feature>
<dbReference type="InterPro" id="IPR003439">
    <property type="entry name" value="ABC_transporter-like_ATP-bd"/>
</dbReference>
<dbReference type="Pfam" id="PF00664">
    <property type="entry name" value="ABC_membrane"/>
    <property type="match status" value="1"/>
</dbReference>
<evidence type="ECO:0000256" key="5">
    <source>
        <dbReference type="ARBA" id="ARBA00022989"/>
    </source>
</evidence>
<dbReference type="PANTHER" id="PTHR43394:SF1">
    <property type="entry name" value="ATP-BINDING CASSETTE SUB-FAMILY B MEMBER 10, MITOCHONDRIAL"/>
    <property type="match status" value="1"/>
</dbReference>
<dbReference type="InterPro" id="IPR014223">
    <property type="entry name" value="ABC_CydC/D"/>
</dbReference>
<feature type="domain" description="ABC transmembrane type-1" evidence="9">
    <location>
        <begin position="20"/>
        <end position="306"/>
    </location>
</feature>
<proteinExistence type="predicted"/>
<evidence type="ECO:0000256" key="1">
    <source>
        <dbReference type="ARBA" id="ARBA00004651"/>
    </source>
</evidence>
<dbReference type="CDD" id="cd18585">
    <property type="entry name" value="ABC_6TM_CydC"/>
    <property type="match status" value="1"/>
</dbReference>
<evidence type="ECO:0000313" key="10">
    <source>
        <dbReference type="EMBL" id="CAH6635562.1"/>
    </source>
</evidence>
<keyword evidence="6 7" id="KW-0472">Membrane</keyword>
<dbReference type="Gene3D" id="1.20.1560.10">
    <property type="entry name" value="ABC transporter type 1, transmembrane domain"/>
    <property type="match status" value="1"/>
</dbReference>
<feature type="transmembrane region" description="Helical" evidence="7">
    <location>
        <begin position="133"/>
        <end position="155"/>
    </location>
</feature>
<dbReference type="InterPro" id="IPR039421">
    <property type="entry name" value="Type_1_exporter"/>
</dbReference>
<dbReference type="Pfam" id="PF00005">
    <property type="entry name" value="ABC_tran"/>
    <property type="match status" value="1"/>
</dbReference>
<dbReference type="EMBL" id="CALSBS010000001">
    <property type="protein sequence ID" value="CAH6635562.1"/>
    <property type="molecule type" value="Genomic_DNA"/>
</dbReference>
<feature type="transmembrane region" description="Helical" evidence="7">
    <location>
        <begin position="279"/>
        <end position="301"/>
    </location>
</feature>
<dbReference type="GO" id="GO:0005524">
    <property type="term" value="F:ATP binding"/>
    <property type="evidence" value="ECO:0007669"/>
    <property type="project" value="UniProtKB-KW"/>
</dbReference>
<evidence type="ECO:0000256" key="7">
    <source>
        <dbReference type="SAM" id="Phobius"/>
    </source>
</evidence>
<dbReference type="PROSITE" id="PS00211">
    <property type="entry name" value="ABC_TRANSPORTER_1"/>
    <property type="match status" value="1"/>
</dbReference>
<reference evidence="10" key="1">
    <citation type="submission" date="2022-05" db="EMBL/GenBank/DDBJ databases">
        <authorList>
            <person name="Blom J."/>
        </authorList>
    </citation>
    <scope>NUCLEOTIDE SEQUENCE</scope>
    <source>
        <strain evidence="10">Type strain: CPO20170097</strain>
    </source>
</reference>
<dbReference type="PROSITE" id="PS50893">
    <property type="entry name" value="ABC_TRANSPORTER_2"/>
    <property type="match status" value="1"/>
</dbReference>
<dbReference type="Proteomes" id="UP001152651">
    <property type="component" value="Unassembled WGS sequence"/>
</dbReference>
<evidence type="ECO:0000256" key="2">
    <source>
        <dbReference type="ARBA" id="ARBA00022692"/>
    </source>
</evidence>
<evidence type="ECO:0000259" key="9">
    <source>
        <dbReference type="PROSITE" id="PS50929"/>
    </source>
</evidence>
<evidence type="ECO:0000313" key="11">
    <source>
        <dbReference type="Proteomes" id="UP001152651"/>
    </source>
</evidence>
<dbReference type="RefSeq" id="WP_253896750.1">
    <property type="nucleotide sequence ID" value="NZ_CALSBS010000001.1"/>
</dbReference>
<evidence type="ECO:0000256" key="6">
    <source>
        <dbReference type="ARBA" id="ARBA00023136"/>
    </source>
</evidence>
<evidence type="ECO:0000256" key="3">
    <source>
        <dbReference type="ARBA" id="ARBA00022741"/>
    </source>
</evidence>
<dbReference type="InterPro" id="IPR017871">
    <property type="entry name" value="ABC_transporter-like_CS"/>
</dbReference>
<feature type="transmembrane region" description="Helical" evidence="7">
    <location>
        <begin position="249"/>
        <end position="267"/>
    </location>
</feature>
<keyword evidence="2 7" id="KW-0812">Transmembrane</keyword>
<evidence type="ECO:0000259" key="8">
    <source>
        <dbReference type="PROSITE" id="PS50893"/>
    </source>
</evidence>
<dbReference type="NCBIfam" id="TIGR02868">
    <property type="entry name" value="CydC"/>
    <property type="match status" value="1"/>
</dbReference>
<keyword evidence="3" id="KW-0547">Nucleotide-binding</keyword>
<dbReference type="SUPFAM" id="SSF90123">
    <property type="entry name" value="ABC transporter transmembrane region"/>
    <property type="match status" value="1"/>
</dbReference>
<feature type="transmembrane region" description="Helical" evidence="7">
    <location>
        <begin position="161"/>
        <end position="182"/>
    </location>
</feature>
<dbReference type="InterPro" id="IPR027417">
    <property type="entry name" value="P-loop_NTPase"/>
</dbReference>
<comment type="caution">
    <text evidence="10">The sequence shown here is derived from an EMBL/GenBank/DDBJ whole genome shotgun (WGS) entry which is preliminary data.</text>
</comment>
<dbReference type="PANTHER" id="PTHR43394">
    <property type="entry name" value="ATP-DEPENDENT PERMEASE MDL1, MITOCHONDRIAL"/>
    <property type="match status" value="1"/>
</dbReference>
<feature type="transmembrane region" description="Helical" evidence="7">
    <location>
        <begin position="16"/>
        <end position="35"/>
    </location>
</feature>
<keyword evidence="4 10" id="KW-0067">ATP-binding</keyword>
<name>A0ABM9F486_9ENTR</name>
<dbReference type="NCBIfam" id="NF008364">
    <property type="entry name" value="PRK11160.1"/>
    <property type="match status" value="1"/>
</dbReference>
<feature type="transmembrane region" description="Helical" evidence="7">
    <location>
        <begin position="41"/>
        <end position="61"/>
    </location>
</feature>
<evidence type="ECO:0000256" key="4">
    <source>
        <dbReference type="ARBA" id="ARBA00022840"/>
    </source>
</evidence>
<dbReference type="CDD" id="cd03247">
    <property type="entry name" value="ABCC_cytochrome_bd"/>
    <property type="match status" value="1"/>
</dbReference>
<sequence length="573" mass="62990">MRALLPYLALYKRHKWLLTLGVVLAIVTLLASIGLLTLSGWFLSASAVVGVAGVYSFNYMLPAAGVRGSAIIRTAGRYFERLVSHDATFRVLQHLRVFTFSKLLPLSPAGLARFRQGELLNRMVADVDTLDHLYLRVISPLVGALVVILVVTFGLSFLDGTLALTLGSIMLLTLFLLPPLFYRAGKPTGEQLTHLRGRYRQQLTSWLQGQAELTIFNASTRYREQMEQTEVNWHDAQRRQSELTALSQALMLLIGGLAVIAMLWLAAGGVGGNSQPGALIALFVFCALAAFEALAPVTGAFQHLGQVIASALRLTQIIEQKPEVTFPHTKAAVPTQVALRFEKVTFRYPEQAQSALSDISLQINAGEHIAILGRTGCGKSTLLQLITRAWDPQQGAILLNEQPLGNLDESTLRRTMSVVPQRVHLFSATLRDNLLLARPDASDAELSGVLEQTGLSKLLEDSGLNSWLGEGGRQLSGGELRRLAIARALLHDAPLMLLDEPTEGLDATTESQILDLLAELMRDKTVLMVTHRLRGLARFNRIVVMDNGQIIEQGTHAELLSQQGRYYQFKQRL</sequence>
<dbReference type="SMART" id="SM00382">
    <property type="entry name" value="AAA"/>
    <property type="match status" value="1"/>
</dbReference>
<comment type="subcellular location">
    <subcellularLocation>
        <location evidence="1">Cell membrane</location>
        <topology evidence="1">Multi-pass membrane protein</topology>
    </subcellularLocation>
</comment>
<organism evidence="10 11">
    <name type="scientific">Pseudocitrobacter vendiensis</name>
    <dbReference type="NCBI Taxonomy" id="2488306"/>
    <lineage>
        <taxon>Bacteria</taxon>
        <taxon>Pseudomonadati</taxon>
        <taxon>Pseudomonadota</taxon>
        <taxon>Gammaproteobacteria</taxon>
        <taxon>Enterobacterales</taxon>
        <taxon>Enterobacteriaceae</taxon>
        <taxon>Pseudocitrobacter</taxon>
    </lineage>
</organism>
<dbReference type="Gene3D" id="3.40.50.300">
    <property type="entry name" value="P-loop containing nucleotide triphosphate hydrolases"/>
    <property type="match status" value="1"/>
</dbReference>
<dbReference type="InterPro" id="IPR011527">
    <property type="entry name" value="ABC1_TM_dom"/>
</dbReference>
<gene>
    <name evidence="10" type="ORF">FBBNIHIM_01875</name>
</gene>
<protein>
    <submittedName>
        <fullName evidence="10">Cysteine/glutathione ABC transporter ATP-binding protein/permease CydC</fullName>
    </submittedName>
</protein>
<dbReference type="InterPro" id="IPR036640">
    <property type="entry name" value="ABC1_TM_sf"/>
</dbReference>
<dbReference type="SUPFAM" id="SSF52540">
    <property type="entry name" value="P-loop containing nucleoside triphosphate hydrolases"/>
    <property type="match status" value="1"/>
</dbReference>
<keyword evidence="5 7" id="KW-1133">Transmembrane helix</keyword>
<dbReference type="PROSITE" id="PS50929">
    <property type="entry name" value="ABC_TM1F"/>
    <property type="match status" value="1"/>
</dbReference>
<accession>A0ABM9F486</accession>